<feature type="domain" description="Deoxyribonuclease NucA/NucB" evidence="2">
    <location>
        <begin position="70"/>
        <end position="151"/>
    </location>
</feature>
<organism evidence="3 4">
    <name type="scientific">Anthostomella pinea</name>
    <dbReference type="NCBI Taxonomy" id="933095"/>
    <lineage>
        <taxon>Eukaryota</taxon>
        <taxon>Fungi</taxon>
        <taxon>Dikarya</taxon>
        <taxon>Ascomycota</taxon>
        <taxon>Pezizomycotina</taxon>
        <taxon>Sordariomycetes</taxon>
        <taxon>Xylariomycetidae</taxon>
        <taxon>Xylariales</taxon>
        <taxon>Xylariaceae</taxon>
        <taxon>Anthostomella</taxon>
    </lineage>
</organism>
<comment type="caution">
    <text evidence="3">The sequence shown here is derived from an EMBL/GenBank/DDBJ whole genome shotgun (WGS) entry which is preliminary data.</text>
</comment>
<gene>
    <name evidence="3" type="ORF">KHLLAP_LOCUS8363</name>
</gene>
<keyword evidence="1" id="KW-0732">Signal</keyword>
<proteinExistence type="predicted"/>
<reference evidence="3" key="1">
    <citation type="submission" date="2023-10" db="EMBL/GenBank/DDBJ databases">
        <authorList>
            <person name="Hackl T."/>
        </authorList>
    </citation>
    <scope>NUCLEOTIDE SEQUENCE</scope>
</reference>
<sequence>MSFPKSFIGKLCFLLLSCSTTFAAPVAEPKAEIETSVVRRAGGSKGDPVDASFDITGWENIAEEDCYVMLQRGPTANSGDSNRRDSGVNLRPFQANQLATRHTSQIMAGTVSAEEFPWASTQNGGSSAYVLPATLAEQNVQKTGISAGYRRTGGPGYGEWFRISFTGPPHGRYCAALFSNPQDFSVCGNTDQTTIFGVSSVVLANFVYQVVTAAQPYIFHHAAGNNKGTKRTVDIEEVVVRHADDEVSTI</sequence>
<accession>A0AAI8VMZ8</accession>
<dbReference type="AlphaFoldDB" id="A0AAI8VMZ8"/>
<evidence type="ECO:0000313" key="3">
    <source>
        <dbReference type="EMBL" id="CAJ2507895.1"/>
    </source>
</evidence>
<keyword evidence="4" id="KW-1185">Reference proteome</keyword>
<feature type="signal peptide" evidence="1">
    <location>
        <begin position="1"/>
        <end position="23"/>
    </location>
</feature>
<dbReference type="Proteomes" id="UP001295740">
    <property type="component" value="Unassembled WGS sequence"/>
</dbReference>
<evidence type="ECO:0000256" key="1">
    <source>
        <dbReference type="SAM" id="SignalP"/>
    </source>
</evidence>
<protein>
    <submittedName>
        <fullName evidence="3">Uu.00g090810.m01.CDS01</fullName>
    </submittedName>
</protein>
<evidence type="ECO:0000259" key="2">
    <source>
        <dbReference type="Pfam" id="PF14040"/>
    </source>
</evidence>
<feature type="chain" id="PRO_5042503837" evidence="1">
    <location>
        <begin position="24"/>
        <end position="250"/>
    </location>
</feature>
<dbReference type="EMBL" id="CAUWAG010000010">
    <property type="protein sequence ID" value="CAJ2507895.1"/>
    <property type="molecule type" value="Genomic_DNA"/>
</dbReference>
<name>A0AAI8VMZ8_9PEZI</name>
<dbReference type="InterPro" id="IPR029476">
    <property type="entry name" value="DNase_NucA_NucB"/>
</dbReference>
<dbReference type="Pfam" id="PF14040">
    <property type="entry name" value="DNase_NucA_NucB"/>
    <property type="match status" value="1"/>
</dbReference>
<evidence type="ECO:0000313" key="4">
    <source>
        <dbReference type="Proteomes" id="UP001295740"/>
    </source>
</evidence>